<gene>
    <name evidence="9" type="ORF">SDC9_171298</name>
</gene>
<organism evidence="9">
    <name type="scientific">bioreactor metagenome</name>
    <dbReference type="NCBI Taxonomy" id="1076179"/>
    <lineage>
        <taxon>unclassified sequences</taxon>
        <taxon>metagenomes</taxon>
        <taxon>ecological metagenomes</taxon>
    </lineage>
</organism>
<evidence type="ECO:0000256" key="3">
    <source>
        <dbReference type="ARBA" id="ARBA00022729"/>
    </source>
</evidence>
<keyword evidence="2 7" id="KW-0812">Transmembrane</keyword>
<feature type="transmembrane region" description="Helical" evidence="7">
    <location>
        <begin position="61"/>
        <end position="81"/>
    </location>
</feature>
<dbReference type="PANTHER" id="PTHR21016:SF7">
    <property type="entry name" value="TM2 DOMAIN-CONTAINING PROTEIN 3"/>
    <property type="match status" value="1"/>
</dbReference>
<evidence type="ECO:0000256" key="6">
    <source>
        <dbReference type="ARBA" id="ARBA00023180"/>
    </source>
</evidence>
<keyword evidence="6" id="KW-0325">Glycoprotein</keyword>
<sequence length="132" mass="14694">MLCVKCNYINDSNARVCSNCGHNLLVEDSFNEINSKDVKIKNIPAASQTVEETEEVSNKKWSIVLILCVLLGLIGFHRFYVGKGGTAILMLLTFGGFGIWTLVDLVIIALNEFTDEDGRKIKRKKNSIEEVA</sequence>
<protein>
    <recommendedName>
        <fullName evidence="8">TM2 domain-containing protein</fullName>
    </recommendedName>
</protein>
<proteinExistence type="predicted"/>
<evidence type="ECO:0000256" key="5">
    <source>
        <dbReference type="ARBA" id="ARBA00023136"/>
    </source>
</evidence>
<evidence type="ECO:0000256" key="7">
    <source>
        <dbReference type="SAM" id="Phobius"/>
    </source>
</evidence>
<keyword evidence="3" id="KW-0732">Signal</keyword>
<dbReference type="InterPro" id="IPR050932">
    <property type="entry name" value="TM2D1-3-like"/>
</dbReference>
<accession>A0A645GB92</accession>
<comment type="subcellular location">
    <subcellularLocation>
        <location evidence="1">Membrane</location>
        <topology evidence="1">Multi-pass membrane protein</topology>
    </subcellularLocation>
</comment>
<keyword evidence="4 7" id="KW-1133">Transmembrane helix</keyword>
<dbReference type="AlphaFoldDB" id="A0A645GB92"/>
<dbReference type="EMBL" id="VSSQ01072546">
    <property type="protein sequence ID" value="MPN23905.1"/>
    <property type="molecule type" value="Genomic_DNA"/>
</dbReference>
<evidence type="ECO:0000256" key="2">
    <source>
        <dbReference type="ARBA" id="ARBA00022692"/>
    </source>
</evidence>
<feature type="domain" description="TM2" evidence="8">
    <location>
        <begin position="58"/>
        <end position="106"/>
    </location>
</feature>
<evidence type="ECO:0000256" key="4">
    <source>
        <dbReference type="ARBA" id="ARBA00022989"/>
    </source>
</evidence>
<comment type="caution">
    <text evidence="9">The sequence shown here is derived from an EMBL/GenBank/DDBJ whole genome shotgun (WGS) entry which is preliminary data.</text>
</comment>
<evidence type="ECO:0000256" key="1">
    <source>
        <dbReference type="ARBA" id="ARBA00004141"/>
    </source>
</evidence>
<dbReference type="Pfam" id="PF05154">
    <property type="entry name" value="TM2"/>
    <property type="match status" value="1"/>
</dbReference>
<name>A0A645GB92_9ZZZZ</name>
<dbReference type="InterPro" id="IPR007829">
    <property type="entry name" value="TM2"/>
</dbReference>
<keyword evidence="5 7" id="KW-0472">Membrane</keyword>
<dbReference type="GO" id="GO:0016020">
    <property type="term" value="C:membrane"/>
    <property type="evidence" value="ECO:0007669"/>
    <property type="project" value="UniProtKB-SubCell"/>
</dbReference>
<feature type="transmembrane region" description="Helical" evidence="7">
    <location>
        <begin position="87"/>
        <end position="110"/>
    </location>
</feature>
<evidence type="ECO:0000259" key="8">
    <source>
        <dbReference type="Pfam" id="PF05154"/>
    </source>
</evidence>
<reference evidence="9" key="1">
    <citation type="submission" date="2019-08" db="EMBL/GenBank/DDBJ databases">
        <authorList>
            <person name="Kucharzyk K."/>
            <person name="Murdoch R.W."/>
            <person name="Higgins S."/>
            <person name="Loffler F."/>
        </authorList>
    </citation>
    <scope>NUCLEOTIDE SEQUENCE</scope>
</reference>
<dbReference type="PANTHER" id="PTHR21016">
    <property type="entry name" value="BETA-AMYLOID BINDING PROTEIN-RELATED"/>
    <property type="match status" value="1"/>
</dbReference>
<evidence type="ECO:0000313" key="9">
    <source>
        <dbReference type="EMBL" id="MPN23905.1"/>
    </source>
</evidence>